<name>A0AB33KXM8_9FLAO</name>
<keyword evidence="3" id="KW-0540">Nuclease</keyword>
<dbReference type="PANTHER" id="PTHR28511:SF1">
    <property type="entry name" value="ENDONUCLEASE V"/>
    <property type="match status" value="1"/>
</dbReference>
<organism evidence="6">
    <name type="scientific">Tenacibaculum sp. Pbs-1</name>
    <dbReference type="NCBI Taxonomy" id="3238748"/>
    <lineage>
        <taxon>Bacteria</taxon>
        <taxon>Pseudomonadati</taxon>
        <taxon>Bacteroidota</taxon>
        <taxon>Flavobacteriia</taxon>
        <taxon>Flavobacteriales</taxon>
        <taxon>Flavobacteriaceae</taxon>
        <taxon>Tenacibaculum</taxon>
    </lineage>
</organism>
<gene>
    <name evidence="6" type="ORF">Pbs1_24640</name>
</gene>
<accession>A0AB33KXM8</accession>
<dbReference type="AlphaFoldDB" id="A0AB33KXM8"/>
<dbReference type="PANTHER" id="PTHR28511">
    <property type="entry name" value="ENDONUCLEASE V"/>
    <property type="match status" value="1"/>
</dbReference>
<comment type="subcellular location">
    <subcellularLocation>
        <location evidence="1">Cytoplasm</location>
    </subcellularLocation>
</comment>
<evidence type="ECO:0000256" key="4">
    <source>
        <dbReference type="ARBA" id="ARBA00022759"/>
    </source>
</evidence>
<dbReference type="InterPro" id="IPR007581">
    <property type="entry name" value="Endonuclease-V"/>
</dbReference>
<evidence type="ECO:0000256" key="5">
    <source>
        <dbReference type="ARBA" id="ARBA00022801"/>
    </source>
</evidence>
<dbReference type="GO" id="GO:0005737">
    <property type="term" value="C:cytoplasm"/>
    <property type="evidence" value="ECO:0007669"/>
    <property type="project" value="UniProtKB-SubCell"/>
</dbReference>
<keyword evidence="5" id="KW-0378">Hydrolase</keyword>
<dbReference type="Pfam" id="PF04493">
    <property type="entry name" value="Endonuclease_5"/>
    <property type="match status" value="1"/>
</dbReference>
<sequence>MEEEKQYYWYKRKDVVDRYPVEGNETDEQLTVEGELFSGVLIERVKTEYGFYRLKKYYYIKGETELIISKREDEKYISYLTFNTGWLENGYSIGYGREKPELDYSVYEMGALIHNGDRNIYNNKVMFEEWQDFKDPDTAPCYSGDRNIIPYYNLQSEIQKRTIKKDCLKESEIRYIAAVDVGYDELDLKMVGSVILYDLEKCRVIEEQIVSQDILFNYCNDLFSYREVPMLLKAFAKVTISPDLILCKGHGIAHPRHVGLATHLGVELDLPSIGCARDRVLGIYENLDNEAGSSKEIVWRGKIVGNAFRVKTNEKPIFISIGHKVSLETACKWSYKLLQIENNEDLLPYPLLLAENLVSKSLENRTHIVFIETEV</sequence>
<dbReference type="GO" id="GO:0016891">
    <property type="term" value="F:RNA endonuclease activity producing 5'-phosphomonoesters, hydrolytic mechanism"/>
    <property type="evidence" value="ECO:0007669"/>
    <property type="project" value="TreeGrafter"/>
</dbReference>
<keyword evidence="2" id="KW-0963">Cytoplasm</keyword>
<protein>
    <submittedName>
        <fullName evidence="6">Uncharacterized protein</fullName>
    </submittedName>
</protein>
<dbReference type="Gene3D" id="3.30.2170.10">
    <property type="entry name" value="archaeoglobus fulgidus dsm 4304 superfamily"/>
    <property type="match status" value="1"/>
</dbReference>
<keyword evidence="4" id="KW-0255">Endonuclease</keyword>
<dbReference type="GO" id="GO:0006281">
    <property type="term" value="P:DNA repair"/>
    <property type="evidence" value="ECO:0007669"/>
    <property type="project" value="InterPro"/>
</dbReference>
<evidence type="ECO:0000313" key="6">
    <source>
        <dbReference type="EMBL" id="BFP69121.1"/>
    </source>
</evidence>
<dbReference type="EMBL" id="AP035888">
    <property type="protein sequence ID" value="BFP69121.1"/>
    <property type="molecule type" value="Genomic_DNA"/>
</dbReference>
<evidence type="ECO:0000256" key="3">
    <source>
        <dbReference type="ARBA" id="ARBA00022722"/>
    </source>
</evidence>
<dbReference type="CDD" id="cd06559">
    <property type="entry name" value="Endonuclease_V"/>
    <property type="match status" value="1"/>
</dbReference>
<reference evidence="6" key="1">
    <citation type="submission" date="2024-08" db="EMBL/GenBank/DDBJ databases">
        <title>Whole genome sequence of Tenacibaculum sp. strain pbs-1 associated with black-spot shell disease in Akoya pearl oysters.</title>
        <authorList>
            <person name="Sakatoku A."/>
            <person name="Suzuki T."/>
            <person name="Hatano K."/>
            <person name="Seki M."/>
            <person name="Tanaka D."/>
            <person name="Nakamura S."/>
            <person name="Suzuki N."/>
            <person name="Isshiki T."/>
        </authorList>
    </citation>
    <scope>NUCLEOTIDE SEQUENCE</scope>
    <source>
        <strain evidence="6">Pbs-1</strain>
    </source>
</reference>
<dbReference type="GO" id="GO:0003727">
    <property type="term" value="F:single-stranded RNA binding"/>
    <property type="evidence" value="ECO:0007669"/>
    <property type="project" value="TreeGrafter"/>
</dbReference>
<dbReference type="GO" id="GO:0043737">
    <property type="term" value="F:deoxyribonuclease V activity"/>
    <property type="evidence" value="ECO:0007669"/>
    <property type="project" value="TreeGrafter"/>
</dbReference>
<evidence type="ECO:0000256" key="1">
    <source>
        <dbReference type="ARBA" id="ARBA00004496"/>
    </source>
</evidence>
<evidence type="ECO:0000256" key="2">
    <source>
        <dbReference type="ARBA" id="ARBA00022490"/>
    </source>
</evidence>
<proteinExistence type="predicted"/>